<dbReference type="AlphaFoldDB" id="A0A511JIU9"/>
<dbReference type="EMBL" id="BJWH01000005">
    <property type="protein sequence ID" value="GEL97931.1"/>
    <property type="molecule type" value="Genomic_DNA"/>
</dbReference>
<sequence length="365" mass="39393">MRSLDRSAAFWLRAYTPAWRARRADEVTAVLVDLAPDGARSLDLRTVLGLLRGGVATRWRQTPPLRVYLPYRLLDVRVPPQYREWVRQDIASPGALRRNLTGRLWLFVLPLWNALASDTRGDTLAMWTVLTIALTATLLCVRPGSVVRRRLQRHARTSPPVVGSWVWVRTSRARVAAEPGAQALVLLLTVGAVAWSTAAVLAPTRLGSVPCDAAGALACSELVVVPRDHTALITAPLTAALLAGVGLAVAVRRRLARHLADRPEQPARQLVGLAPHAGPGLALWVGLILAGATAEATGTWALSLSALAAPACLLLLPTAAVLWLLARTTPGCAFVDLRHVAWTGRPVEVDRYDTDLIPAADLVRR</sequence>
<keyword evidence="3" id="KW-1185">Reference proteome</keyword>
<feature type="transmembrane region" description="Helical" evidence="1">
    <location>
        <begin position="231"/>
        <end position="251"/>
    </location>
</feature>
<feature type="transmembrane region" description="Helical" evidence="1">
    <location>
        <begin position="181"/>
        <end position="202"/>
    </location>
</feature>
<organism evidence="2 3">
    <name type="scientific">Cellulomonas terrae</name>
    <dbReference type="NCBI Taxonomy" id="311234"/>
    <lineage>
        <taxon>Bacteria</taxon>
        <taxon>Bacillati</taxon>
        <taxon>Actinomycetota</taxon>
        <taxon>Actinomycetes</taxon>
        <taxon>Micrococcales</taxon>
        <taxon>Cellulomonadaceae</taxon>
        <taxon>Cellulomonas</taxon>
    </lineage>
</organism>
<dbReference type="OrthoDB" id="4829762at2"/>
<protein>
    <submittedName>
        <fullName evidence="2">Uncharacterized protein</fullName>
    </submittedName>
</protein>
<keyword evidence="1" id="KW-0812">Transmembrane</keyword>
<dbReference type="RefSeq" id="WP_146845471.1">
    <property type="nucleotide sequence ID" value="NZ_BJWH01000005.1"/>
</dbReference>
<reference evidence="2 3" key="1">
    <citation type="submission" date="2019-07" db="EMBL/GenBank/DDBJ databases">
        <title>Whole genome shotgun sequence of Cellulomonas terrae NBRC 100819.</title>
        <authorList>
            <person name="Hosoyama A."/>
            <person name="Uohara A."/>
            <person name="Ohji S."/>
            <person name="Ichikawa N."/>
        </authorList>
    </citation>
    <scope>NUCLEOTIDE SEQUENCE [LARGE SCALE GENOMIC DNA]</scope>
    <source>
        <strain evidence="2 3">NBRC 100819</strain>
    </source>
</reference>
<evidence type="ECO:0000256" key="1">
    <source>
        <dbReference type="SAM" id="Phobius"/>
    </source>
</evidence>
<evidence type="ECO:0000313" key="3">
    <source>
        <dbReference type="Proteomes" id="UP000321049"/>
    </source>
</evidence>
<accession>A0A511JIU9</accession>
<proteinExistence type="predicted"/>
<feature type="transmembrane region" description="Helical" evidence="1">
    <location>
        <begin position="123"/>
        <end position="141"/>
    </location>
</feature>
<feature type="transmembrane region" description="Helical" evidence="1">
    <location>
        <begin position="272"/>
        <end position="294"/>
    </location>
</feature>
<keyword evidence="1" id="KW-0472">Membrane</keyword>
<keyword evidence="1" id="KW-1133">Transmembrane helix</keyword>
<feature type="transmembrane region" description="Helical" evidence="1">
    <location>
        <begin position="300"/>
        <end position="325"/>
    </location>
</feature>
<comment type="caution">
    <text evidence="2">The sequence shown here is derived from an EMBL/GenBank/DDBJ whole genome shotgun (WGS) entry which is preliminary data.</text>
</comment>
<name>A0A511JIU9_9CELL</name>
<dbReference type="Proteomes" id="UP000321049">
    <property type="component" value="Unassembled WGS sequence"/>
</dbReference>
<gene>
    <name evidence="2" type="ORF">CTE05_14780</name>
</gene>
<evidence type="ECO:0000313" key="2">
    <source>
        <dbReference type="EMBL" id="GEL97931.1"/>
    </source>
</evidence>